<dbReference type="Proteomes" id="UP000693970">
    <property type="component" value="Unassembled WGS sequence"/>
</dbReference>
<reference evidence="1" key="1">
    <citation type="journal article" date="2021" name="Sci. Rep.">
        <title>Diploid genomic architecture of Nitzschia inconspicua, an elite biomass production diatom.</title>
        <authorList>
            <person name="Oliver A."/>
            <person name="Podell S."/>
            <person name="Pinowska A."/>
            <person name="Traller J.C."/>
            <person name="Smith S.R."/>
            <person name="McClure R."/>
            <person name="Beliaev A."/>
            <person name="Bohutskyi P."/>
            <person name="Hill E.A."/>
            <person name="Rabines A."/>
            <person name="Zheng H."/>
            <person name="Allen L.Z."/>
            <person name="Kuo A."/>
            <person name="Grigoriev I.V."/>
            <person name="Allen A.E."/>
            <person name="Hazlebeck D."/>
            <person name="Allen E.E."/>
        </authorList>
    </citation>
    <scope>NUCLEOTIDE SEQUENCE</scope>
    <source>
        <strain evidence="1">Hildebrandi</strain>
    </source>
</reference>
<reference evidence="1" key="2">
    <citation type="submission" date="2021-04" db="EMBL/GenBank/DDBJ databases">
        <authorList>
            <person name="Podell S."/>
        </authorList>
    </citation>
    <scope>NUCLEOTIDE SEQUENCE</scope>
    <source>
        <strain evidence="1">Hildebrandi</strain>
    </source>
</reference>
<proteinExistence type="predicted"/>
<sequence>MCGATTMHILQFEGESSQNPIYMCKDFGVPYCCIGSGNTDKDYFASAHENEEIREICIPPTLSDATDEYEKGLVEEKMIEP</sequence>
<accession>A0A9K3PJR8</accession>
<dbReference type="EMBL" id="JAGRRH010000019">
    <property type="protein sequence ID" value="KAG7349855.1"/>
    <property type="molecule type" value="Genomic_DNA"/>
</dbReference>
<name>A0A9K3PJR8_9STRA</name>
<protein>
    <submittedName>
        <fullName evidence="1">Uncharacterized protein</fullName>
    </submittedName>
</protein>
<evidence type="ECO:0000313" key="2">
    <source>
        <dbReference type="Proteomes" id="UP000693970"/>
    </source>
</evidence>
<evidence type="ECO:0000313" key="1">
    <source>
        <dbReference type="EMBL" id="KAG7349855.1"/>
    </source>
</evidence>
<comment type="caution">
    <text evidence="1">The sequence shown here is derived from an EMBL/GenBank/DDBJ whole genome shotgun (WGS) entry which is preliminary data.</text>
</comment>
<gene>
    <name evidence="1" type="ORF">IV203_012452</name>
</gene>
<organism evidence="1 2">
    <name type="scientific">Nitzschia inconspicua</name>
    <dbReference type="NCBI Taxonomy" id="303405"/>
    <lineage>
        <taxon>Eukaryota</taxon>
        <taxon>Sar</taxon>
        <taxon>Stramenopiles</taxon>
        <taxon>Ochrophyta</taxon>
        <taxon>Bacillariophyta</taxon>
        <taxon>Bacillariophyceae</taxon>
        <taxon>Bacillariophycidae</taxon>
        <taxon>Bacillariales</taxon>
        <taxon>Bacillariaceae</taxon>
        <taxon>Nitzschia</taxon>
    </lineage>
</organism>
<keyword evidence="2" id="KW-1185">Reference proteome</keyword>
<dbReference type="AlphaFoldDB" id="A0A9K3PJR8"/>